<dbReference type="InterPro" id="IPR002575">
    <property type="entry name" value="Aminoglycoside_PTrfase"/>
</dbReference>
<dbReference type="PANTHER" id="PTHR21310:SF15">
    <property type="entry name" value="AMINOGLYCOSIDE PHOSPHOTRANSFERASE DOMAIN-CONTAINING PROTEIN"/>
    <property type="match status" value="1"/>
</dbReference>
<keyword evidence="3" id="KW-1185">Reference proteome</keyword>
<dbReference type="Proteomes" id="UP001161325">
    <property type="component" value="Unassembled WGS sequence"/>
</dbReference>
<dbReference type="SUPFAM" id="SSF56112">
    <property type="entry name" value="Protein kinase-like (PK-like)"/>
    <property type="match status" value="1"/>
</dbReference>
<dbReference type="InterPro" id="IPR011009">
    <property type="entry name" value="Kinase-like_dom_sf"/>
</dbReference>
<gene>
    <name evidence="2" type="ORF">rosag_00360</name>
</gene>
<dbReference type="EMBL" id="BRXS01000001">
    <property type="protein sequence ID" value="GLC23523.1"/>
    <property type="molecule type" value="Genomic_DNA"/>
</dbReference>
<accession>A0AA37QBB8</accession>
<dbReference type="Gene3D" id="3.30.200.20">
    <property type="entry name" value="Phosphorylase Kinase, domain 1"/>
    <property type="match status" value="1"/>
</dbReference>
<name>A0AA37QBB8_9BACT</name>
<proteinExistence type="predicted"/>
<organism evidence="2 3">
    <name type="scientific">Roseisolibacter agri</name>
    <dbReference type="NCBI Taxonomy" id="2014610"/>
    <lineage>
        <taxon>Bacteria</taxon>
        <taxon>Pseudomonadati</taxon>
        <taxon>Gemmatimonadota</taxon>
        <taxon>Gemmatimonadia</taxon>
        <taxon>Gemmatimonadales</taxon>
        <taxon>Gemmatimonadaceae</taxon>
        <taxon>Roseisolibacter</taxon>
    </lineage>
</organism>
<dbReference type="AlphaFoldDB" id="A0AA37QBB8"/>
<evidence type="ECO:0000313" key="3">
    <source>
        <dbReference type="Proteomes" id="UP001161325"/>
    </source>
</evidence>
<dbReference type="InterPro" id="IPR051678">
    <property type="entry name" value="AGP_Transferase"/>
</dbReference>
<sequence length="308" mass="33222">MDAITDARWPRTYADAAARVRPHVPADAALEPIGQGDHSLAFRCGATVVRVARSSEAADALQREACTMARIADQLPVAVPRPTFARPGDRCAFSVHDEVTGVVLTRGRWLRLRAAKRERAAAELAGFLAALHELPVAVVRRCGLPVLTRAAYARRLREASGRGLHALLAADVRERLDATLAAWARDEDDAASVVLHRDLSPDHVLHDPASGRITGILDFGDLAIGDPARDLIFLREDHGEEMLDAVLRRYPHGRPAVLAPRVRAWGLLEALAWTLGHHAARRRAAVQQGLAAIAGALDDVLAPPARGA</sequence>
<comment type="caution">
    <text evidence="2">The sequence shown here is derived from an EMBL/GenBank/DDBJ whole genome shotgun (WGS) entry which is preliminary data.</text>
</comment>
<reference evidence="2" key="1">
    <citation type="submission" date="2022-08" db="EMBL/GenBank/DDBJ databases">
        <title>Draft genome sequencing of Roseisolibacter agri AW1220.</title>
        <authorList>
            <person name="Tobiishi Y."/>
            <person name="Tonouchi A."/>
        </authorList>
    </citation>
    <scope>NUCLEOTIDE SEQUENCE</scope>
    <source>
        <strain evidence="2">AW1220</strain>
    </source>
</reference>
<evidence type="ECO:0000259" key="1">
    <source>
        <dbReference type="Pfam" id="PF01636"/>
    </source>
</evidence>
<evidence type="ECO:0000313" key="2">
    <source>
        <dbReference type="EMBL" id="GLC23523.1"/>
    </source>
</evidence>
<dbReference type="PANTHER" id="PTHR21310">
    <property type="entry name" value="AMINOGLYCOSIDE PHOSPHOTRANSFERASE-RELATED-RELATED"/>
    <property type="match status" value="1"/>
</dbReference>
<feature type="domain" description="Aminoglycoside phosphotransferase" evidence="1">
    <location>
        <begin position="31"/>
        <end position="250"/>
    </location>
</feature>
<dbReference type="Gene3D" id="3.90.1200.10">
    <property type="match status" value="1"/>
</dbReference>
<dbReference type="Pfam" id="PF01636">
    <property type="entry name" value="APH"/>
    <property type="match status" value="1"/>
</dbReference>
<protein>
    <recommendedName>
        <fullName evidence="1">Aminoglycoside phosphotransferase domain-containing protein</fullName>
    </recommendedName>
</protein>
<dbReference type="RefSeq" id="WP_284347959.1">
    <property type="nucleotide sequence ID" value="NZ_BRXS01000001.1"/>
</dbReference>